<gene>
    <name evidence="2" type="ORF">E5K00_05725</name>
</gene>
<reference evidence="2 3" key="1">
    <citation type="submission" date="2019-04" db="EMBL/GenBank/DDBJ databases">
        <authorList>
            <person name="Feng G."/>
            <person name="Zhang J."/>
            <person name="Zhu H."/>
        </authorList>
    </citation>
    <scope>NUCLEOTIDE SEQUENCE [LARGE SCALE GENOMIC DNA]</scope>
    <source>
        <strain evidence="2 3">JCM 31653</strain>
    </source>
</reference>
<evidence type="ECO:0000313" key="2">
    <source>
        <dbReference type="EMBL" id="TGE24708.1"/>
    </source>
</evidence>
<organism evidence="2 3">
    <name type="scientific">Hymenobacter aquaticus</name>
    <dbReference type="NCBI Taxonomy" id="1867101"/>
    <lineage>
        <taxon>Bacteria</taxon>
        <taxon>Pseudomonadati</taxon>
        <taxon>Bacteroidota</taxon>
        <taxon>Cytophagia</taxon>
        <taxon>Cytophagales</taxon>
        <taxon>Hymenobacteraceae</taxon>
        <taxon>Hymenobacter</taxon>
    </lineage>
</organism>
<dbReference type="Proteomes" id="UP000297549">
    <property type="component" value="Unassembled WGS sequence"/>
</dbReference>
<dbReference type="InterPro" id="IPR054191">
    <property type="entry name" value="DUF6896"/>
</dbReference>
<proteinExistence type="predicted"/>
<name>A0A4Z0Q3Q0_9BACT</name>
<dbReference type="EMBL" id="SRLC01000001">
    <property type="protein sequence ID" value="TGE24708.1"/>
    <property type="molecule type" value="Genomic_DNA"/>
</dbReference>
<dbReference type="RefSeq" id="WP_135462291.1">
    <property type="nucleotide sequence ID" value="NZ_SRLC01000001.1"/>
</dbReference>
<feature type="domain" description="DUF6896" evidence="1">
    <location>
        <begin position="84"/>
        <end position="223"/>
    </location>
</feature>
<evidence type="ECO:0000313" key="3">
    <source>
        <dbReference type="Proteomes" id="UP000297549"/>
    </source>
</evidence>
<sequence length="228" mass="26172">MQERYLFPETETLPRPEQLAGLLREYREVGIRYTALPQGYLDALSGTLENHTIQDRNSRLGGVIVIIPAVSTASILARKDAVYACAKVFRQQAFQLMNPLLEALAIPPDKRNDWRELMQTKMAHIRRGQARGQLGAEWTYFLHGFECRFENGKTGQVVEVIINNCPEFGCLDAWFFLQYINTTEQFAGLREWLGNEYENAKKVLTILARQDVLKHYGSARDDRNLFAD</sequence>
<keyword evidence="3" id="KW-1185">Reference proteome</keyword>
<accession>A0A4Z0Q3Q0</accession>
<dbReference type="OrthoDB" id="3371683at2"/>
<protein>
    <recommendedName>
        <fullName evidence="1">DUF6896 domain-containing protein</fullName>
    </recommendedName>
</protein>
<comment type="caution">
    <text evidence="2">The sequence shown here is derived from an EMBL/GenBank/DDBJ whole genome shotgun (WGS) entry which is preliminary data.</text>
</comment>
<dbReference type="Pfam" id="PF21837">
    <property type="entry name" value="DUF6896"/>
    <property type="match status" value="1"/>
</dbReference>
<evidence type="ECO:0000259" key="1">
    <source>
        <dbReference type="Pfam" id="PF21837"/>
    </source>
</evidence>
<dbReference type="AlphaFoldDB" id="A0A4Z0Q3Q0"/>